<evidence type="ECO:0000313" key="2">
    <source>
        <dbReference type="EMBL" id="GLR64771.1"/>
    </source>
</evidence>
<dbReference type="Proteomes" id="UP001156682">
    <property type="component" value="Unassembled WGS sequence"/>
</dbReference>
<evidence type="ECO:0000313" key="3">
    <source>
        <dbReference type="Proteomes" id="UP001156682"/>
    </source>
</evidence>
<gene>
    <name evidence="2" type="ORF">GCM10007878_22090</name>
</gene>
<dbReference type="EMBL" id="BSOR01000038">
    <property type="protein sequence ID" value="GLR64771.1"/>
    <property type="molecule type" value="Genomic_DNA"/>
</dbReference>
<sequence length="181" mass="19784">MLVPTIDNTSGTPLNRQKKAATSELMPTSSMKTAANESPTKQLTASSTPEKIDDKTPKQEKEPKPLEEKPLQELPESTFSTEANSRYPDYTVELKSSSGTTSAPMLDPKPDEIRYGRKRPSLPMTFSFGLRRPQAVAVAMRHPLLEGKQPTTAAQAILDTLDLAATNRLPYIKGTEVSLVA</sequence>
<organism evidence="2 3">
    <name type="scientific">Marinospirillum insulare</name>
    <dbReference type="NCBI Taxonomy" id="217169"/>
    <lineage>
        <taxon>Bacteria</taxon>
        <taxon>Pseudomonadati</taxon>
        <taxon>Pseudomonadota</taxon>
        <taxon>Gammaproteobacteria</taxon>
        <taxon>Oceanospirillales</taxon>
        <taxon>Oceanospirillaceae</taxon>
        <taxon>Marinospirillum</taxon>
    </lineage>
</organism>
<dbReference type="RefSeq" id="WP_150112042.1">
    <property type="nucleotide sequence ID" value="NZ_BSOR01000038.1"/>
</dbReference>
<accession>A0ABQ6A1I0</accession>
<reference evidence="3" key="1">
    <citation type="journal article" date="2019" name="Int. J. Syst. Evol. Microbiol.">
        <title>The Global Catalogue of Microorganisms (GCM) 10K type strain sequencing project: providing services to taxonomists for standard genome sequencing and annotation.</title>
        <authorList>
            <consortium name="The Broad Institute Genomics Platform"/>
            <consortium name="The Broad Institute Genome Sequencing Center for Infectious Disease"/>
            <person name="Wu L."/>
            <person name="Ma J."/>
        </authorList>
    </citation>
    <scope>NUCLEOTIDE SEQUENCE [LARGE SCALE GENOMIC DNA]</scope>
    <source>
        <strain evidence="3">NBRC 100033</strain>
    </source>
</reference>
<protein>
    <submittedName>
        <fullName evidence="2">Uncharacterized protein</fullName>
    </submittedName>
</protein>
<comment type="caution">
    <text evidence="2">The sequence shown here is derived from an EMBL/GenBank/DDBJ whole genome shotgun (WGS) entry which is preliminary data.</text>
</comment>
<feature type="compositionally biased region" description="Basic and acidic residues" evidence="1">
    <location>
        <begin position="50"/>
        <end position="71"/>
    </location>
</feature>
<name>A0ABQ6A1I0_9GAMM</name>
<feature type="compositionally biased region" description="Polar residues" evidence="1">
    <location>
        <begin position="1"/>
        <end position="15"/>
    </location>
</feature>
<proteinExistence type="predicted"/>
<feature type="compositionally biased region" description="Polar residues" evidence="1">
    <location>
        <begin position="94"/>
        <end position="103"/>
    </location>
</feature>
<keyword evidence="3" id="KW-1185">Reference proteome</keyword>
<feature type="region of interest" description="Disordered" evidence="1">
    <location>
        <begin position="1"/>
        <end position="118"/>
    </location>
</feature>
<feature type="compositionally biased region" description="Polar residues" evidence="1">
    <location>
        <begin position="25"/>
        <end position="49"/>
    </location>
</feature>
<evidence type="ECO:0000256" key="1">
    <source>
        <dbReference type="SAM" id="MobiDB-lite"/>
    </source>
</evidence>